<keyword evidence="5" id="KW-1185">Reference proteome</keyword>
<evidence type="ECO:0000259" key="1">
    <source>
        <dbReference type="Pfam" id="PF13474"/>
    </source>
</evidence>
<reference evidence="2 5" key="2">
    <citation type="submission" date="2018-11" db="EMBL/GenBank/DDBJ databases">
        <title>Proposal to divide the Flavobacteriaceae and reorganize its genera based on Amino Acid Identity values calculated from whole genome sequences.</title>
        <authorList>
            <person name="Nicholson A.C."/>
            <person name="Gulvik C.A."/>
            <person name="Whitney A.M."/>
            <person name="Humrighouse B.W."/>
            <person name="Bell M."/>
            <person name="Holmes B."/>
            <person name="Steigerwalt A.G."/>
            <person name="Villarma A."/>
            <person name="Sheth M."/>
            <person name="Batra D."/>
            <person name="Pryor J."/>
            <person name="Bernardet J.-F."/>
            <person name="Hugo C."/>
            <person name="Kampfer P."/>
            <person name="Newman J."/>
            <person name="McQuiston J.R."/>
        </authorList>
    </citation>
    <scope>NUCLEOTIDE SEQUENCE [LARGE SCALE GENOMIC DNA]</scope>
    <source>
        <strain evidence="2 5">KC_1864</strain>
    </source>
</reference>
<proteinExistence type="predicted"/>
<name>A0A3G6RJ01_CHRLC</name>
<evidence type="ECO:0000313" key="2">
    <source>
        <dbReference type="EMBL" id="AZA84407.1"/>
    </source>
</evidence>
<reference evidence="3 4" key="1">
    <citation type="submission" date="2018-01" db="EMBL/GenBank/DDBJ databases">
        <title>Draft genome sequences of Chryseobacterium lactis NCTC11390, Chryseobacterium oncorhynchi 701B-08, and Chryseobacterium viscerum 687B-08.</title>
        <authorList>
            <person name="Jeong J.-J."/>
            <person name="Lee Y.J."/>
            <person name="Park B."/>
            <person name="Choi I.-G."/>
            <person name="Kim K.D."/>
        </authorList>
    </citation>
    <scope>NUCLEOTIDE SEQUENCE [LARGE SCALE GENOMIC DNA]</scope>
    <source>
        <strain evidence="3 4">NCTC11390</strain>
    </source>
</reference>
<protein>
    <recommendedName>
        <fullName evidence="1">SnoaL-like domain-containing protein</fullName>
    </recommendedName>
</protein>
<dbReference type="EMBL" id="PPEH01000002">
    <property type="protein sequence ID" value="PNW14526.1"/>
    <property type="molecule type" value="Genomic_DNA"/>
</dbReference>
<gene>
    <name evidence="3" type="ORF">C1637_06080</name>
    <name evidence="2" type="ORF">EG342_22050</name>
</gene>
<accession>A0A3G6RJ01</accession>
<evidence type="ECO:0000313" key="5">
    <source>
        <dbReference type="Proteomes" id="UP000279972"/>
    </source>
</evidence>
<dbReference type="Proteomes" id="UP000236262">
    <property type="component" value="Unassembled WGS sequence"/>
</dbReference>
<evidence type="ECO:0000313" key="3">
    <source>
        <dbReference type="EMBL" id="PNW14526.1"/>
    </source>
</evidence>
<dbReference type="AlphaFoldDB" id="A0A3G6RJ01"/>
<evidence type="ECO:0000313" key="4">
    <source>
        <dbReference type="Proteomes" id="UP000236262"/>
    </source>
</evidence>
<sequence length="131" mass="14980">MNSENEIKARYRAYCDACESGHLEKLENFWKVPTIFVVNDGAPGVAKHLIKGYDELVSLYRTMFDASTGVDQTVITKQDVTMYGNNLGIIQTELEHYAGERLDNIQKAIYHCVKENGEWYFVAHLSDIENK</sequence>
<dbReference type="InterPro" id="IPR037401">
    <property type="entry name" value="SnoaL-like"/>
</dbReference>
<dbReference type="OrthoDB" id="9553689at2"/>
<dbReference type="EMBL" id="CP033924">
    <property type="protein sequence ID" value="AZA84407.1"/>
    <property type="molecule type" value="Genomic_DNA"/>
</dbReference>
<feature type="domain" description="SnoaL-like" evidence="1">
    <location>
        <begin position="7"/>
        <end position="125"/>
    </location>
</feature>
<dbReference type="RefSeq" id="WP_103289942.1">
    <property type="nucleotide sequence ID" value="NZ_CP033924.1"/>
</dbReference>
<organism evidence="3 4">
    <name type="scientific">Chryseobacterium lactis</name>
    <dbReference type="NCBI Taxonomy" id="1241981"/>
    <lineage>
        <taxon>Bacteria</taxon>
        <taxon>Pseudomonadati</taxon>
        <taxon>Bacteroidota</taxon>
        <taxon>Flavobacteriia</taxon>
        <taxon>Flavobacteriales</taxon>
        <taxon>Weeksellaceae</taxon>
        <taxon>Chryseobacterium group</taxon>
        <taxon>Chryseobacterium</taxon>
    </lineage>
</organism>
<dbReference type="SUPFAM" id="SSF54427">
    <property type="entry name" value="NTF2-like"/>
    <property type="match status" value="1"/>
</dbReference>
<dbReference type="Gene3D" id="3.10.450.50">
    <property type="match status" value="1"/>
</dbReference>
<dbReference type="Proteomes" id="UP000279972">
    <property type="component" value="Chromosome"/>
</dbReference>
<dbReference type="InterPro" id="IPR032710">
    <property type="entry name" value="NTF2-like_dom_sf"/>
</dbReference>
<dbReference type="Pfam" id="PF13474">
    <property type="entry name" value="SnoaL_3"/>
    <property type="match status" value="1"/>
</dbReference>
<dbReference type="KEGG" id="clac:EG342_22050"/>